<proteinExistence type="predicted"/>
<reference evidence="3" key="1">
    <citation type="submission" date="2016-10" db="EMBL/GenBank/DDBJ databases">
        <authorList>
            <person name="Varghese N."/>
            <person name="Submissions S."/>
        </authorList>
    </citation>
    <scope>NUCLEOTIDE SEQUENCE [LARGE SCALE GENOMIC DNA]</scope>
    <source>
        <strain evidence="3">SUR2</strain>
    </source>
</reference>
<dbReference type="Proteomes" id="UP000182034">
    <property type="component" value="Unassembled WGS sequence"/>
</dbReference>
<feature type="signal peptide" evidence="1">
    <location>
        <begin position="1"/>
        <end position="19"/>
    </location>
</feature>
<feature type="chain" id="PRO_5009678677" evidence="1">
    <location>
        <begin position="20"/>
        <end position="452"/>
    </location>
</feature>
<dbReference type="EMBL" id="FPKW01000014">
    <property type="protein sequence ID" value="SFZ95965.1"/>
    <property type="molecule type" value="Genomic_DNA"/>
</dbReference>
<evidence type="ECO:0000256" key="1">
    <source>
        <dbReference type="SAM" id="SignalP"/>
    </source>
</evidence>
<name>A0A1K2IU49_9FLAO</name>
<sequence>MKKNFLLSGILFVSGLAFSQVGVNTATPQATLDVVGKPTVISSLDGVIAPRLTGEQLRAKSYTVLQQGALVYVTAADIAPAGQTVNVINAGYYYFDGTLWQTVKSSTNIYNTDGSLTNSRTLTLNDFSLNFTGTNQTSTWDPDGRIIVQNLLTNGGEATIGFLGGNDSNFYIQQFRNGDAQMLASGNSTRLVLGTGSTTLPSDISFSTTPGGNVAGQLRMFITPIGNVKIGDNNVGTEKLDVDGIARIHQLPLNGAANAHNTTSSGGLSAVQDQTFTATRTVVADNNGVLGYVNSLPSDAGTSRAVVITNAPGTQNVGGQFIPNAAIGQFTNESLDVYNAWNNNVFTVPANMGGIYIIVMQNSNTHVSTGTATPTWHTAAYYEKSTDGGTSWNTMIRHTYADLAGTIVDNGNTLYWTGFLNVGDQVRVRFSCNATTNNIVNYGGLSITKLAQ</sequence>
<keyword evidence="3" id="KW-1185">Reference proteome</keyword>
<evidence type="ECO:0000313" key="3">
    <source>
        <dbReference type="Proteomes" id="UP000182034"/>
    </source>
</evidence>
<gene>
    <name evidence="2" type="ORF">SAMN05216324_11474</name>
</gene>
<accession>A0A1K2IU49</accession>
<dbReference type="RefSeq" id="WP_072411428.1">
    <property type="nucleotide sequence ID" value="NZ_FPKW01000014.1"/>
</dbReference>
<organism evidence="2 3">
    <name type="scientific">Chryseobacterium limigenitum</name>
    <dbReference type="NCBI Taxonomy" id="1612149"/>
    <lineage>
        <taxon>Bacteria</taxon>
        <taxon>Pseudomonadati</taxon>
        <taxon>Bacteroidota</taxon>
        <taxon>Flavobacteriia</taxon>
        <taxon>Flavobacteriales</taxon>
        <taxon>Weeksellaceae</taxon>
        <taxon>Chryseobacterium group</taxon>
        <taxon>Chryseobacterium</taxon>
    </lineage>
</organism>
<evidence type="ECO:0000313" key="2">
    <source>
        <dbReference type="EMBL" id="SFZ95965.1"/>
    </source>
</evidence>
<protein>
    <submittedName>
        <fullName evidence="2">Uncharacterized protein</fullName>
    </submittedName>
</protein>
<dbReference type="STRING" id="1612149.SAMN05216324_11474"/>
<keyword evidence="1" id="KW-0732">Signal</keyword>
<dbReference type="AlphaFoldDB" id="A0A1K2IU49"/>
<dbReference type="OrthoDB" id="1264562at2"/>